<keyword evidence="2" id="KW-0963">Cytoplasm</keyword>
<evidence type="ECO:0000256" key="1">
    <source>
        <dbReference type="ARBA" id="ARBA00004496"/>
    </source>
</evidence>
<keyword evidence="8" id="KW-0131">Cell cycle</keyword>
<keyword evidence="5" id="KW-0229">DNA integration</keyword>
<dbReference type="Gene3D" id="1.10.443.10">
    <property type="entry name" value="Intergrase catalytic core"/>
    <property type="match status" value="1"/>
</dbReference>
<dbReference type="GO" id="GO:0015074">
    <property type="term" value="P:DNA integration"/>
    <property type="evidence" value="ECO:0007669"/>
    <property type="project" value="UniProtKB-KW"/>
</dbReference>
<dbReference type="Proteomes" id="UP000430120">
    <property type="component" value="Unassembled WGS sequence"/>
</dbReference>
<keyword evidence="6 9" id="KW-0238">DNA-binding</keyword>
<organism evidence="12 13">
    <name type="scientific">Ideonella dechloratans</name>
    <dbReference type="NCBI Taxonomy" id="36863"/>
    <lineage>
        <taxon>Bacteria</taxon>
        <taxon>Pseudomonadati</taxon>
        <taxon>Pseudomonadota</taxon>
        <taxon>Betaproteobacteria</taxon>
        <taxon>Burkholderiales</taxon>
        <taxon>Sphaerotilaceae</taxon>
        <taxon>Ideonella</taxon>
    </lineage>
</organism>
<evidence type="ECO:0000259" key="10">
    <source>
        <dbReference type="PROSITE" id="PS51898"/>
    </source>
</evidence>
<dbReference type="CDD" id="cd00397">
    <property type="entry name" value="DNA_BRE_C"/>
    <property type="match status" value="1"/>
</dbReference>
<evidence type="ECO:0000256" key="8">
    <source>
        <dbReference type="ARBA" id="ARBA00023306"/>
    </source>
</evidence>
<dbReference type="GO" id="GO:0007059">
    <property type="term" value="P:chromosome segregation"/>
    <property type="evidence" value="ECO:0007669"/>
    <property type="project" value="UniProtKB-KW"/>
</dbReference>
<dbReference type="GO" id="GO:0003677">
    <property type="term" value="F:DNA binding"/>
    <property type="evidence" value="ECO:0007669"/>
    <property type="project" value="UniProtKB-UniRule"/>
</dbReference>
<dbReference type="PANTHER" id="PTHR30349">
    <property type="entry name" value="PHAGE INTEGRASE-RELATED"/>
    <property type="match status" value="1"/>
</dbReference>
<keyword evidence="13" id="KW-1185">Reference proteome</keyword>
<accession>A0A643FJ37</accession>
<feature type="domain" description="Tyr recombinase" evidence="10">
    <location>
        <begin position="478"/>
        <end position="679"/>
    </location>
</feature>
<evidence type="ECO:0000259" key="11">
    <source>
        <dbReference type="PROSITE" id="PS51900"/>
    </source>
</evidence>
<dbReference type="GO" id="GO:0006310">
    <property type="term" value="P:DNA recombination"/>
    <property type="evidence" value="ECO:0007669"/>
    <property type="project" value="UniProtKB-KW"/>
</dbReference>
<proteinExistence type="predicted"/>
<dbReference type="InterPro" id="IPR044068">
    <property type="entry name" value="CB"/>
</dbReference>
<dbReference type="InterPro" id="IPR013762">
    <property type="entry name" value="Integrase-like_cat_sf"/>
</dbReference>
<feature type="domain" description="Core-binding (CB)" evidence="11">
    <location>
        <begin position="347"/>
        <end position="451"/>
    </location>
</feature>
<evidence type="ECO:0000256" key="9">
    <source>
        <dbReference type="PROSITE-ProRule" id="PRU01248"/>
    </source>
</evidence>
<evidence type="ECO:0000256" key="7">
    <source>
        <dbReference type="ARBA" id="ARBA00023172"/>
    </source>
</evidence>
<dbReference type="SUPFAM" id="SSF56349">
    <property type="entry name" value="DNA breaking-rejoining enzymes"/>
    <property type="match status" value="1"/>
</dbReference>
<dbReference type="InterPro" id="IPR010998">
    <property type="entry name" value="Integrase_recombinase_N"/>
</dbReference>
<dbReference type="InterPro" id="IPR002104">
    <property type="entry name" value="Integrase_catalytic"/>
</dbReference>
<protein>
    <submittedName>
        <fullName evidence="12">Tyrosine-type recombinase/integrase</fullName>
    </submittedName>
</protein>
<dbReference type="Gene3D" id="1.10.150.130">
    <property type="match status" value="1"/>
</dbReference>
<keyword evidence="3" id="KW-0132">Cell division</keyword>
<keyword evidence="7" id="KW-0233">DNA recombination</keyword>
<dbReference type="OrthoDB" id="8610787at2"/>
<evidence type="ECO:0000256" key="3">
    <source>
        <dbReference type="ARBA" id="ARBA00022618"/>
    </source>
</evidence>
<name>A0A643FJ37_IDEDE</name>
<comment type="caution">
    <text evidence="12">The sequence shown here is derived from an EMBL/GenBank/DDBJ whole genome shotgun (WGS) entry which is preliminary data.</text>
</comment>
<dbReference type="EMBL" id="VZPB01000004">
    <property type="protein sequence ID" value="KAB0584757.1"/>
    <property type="molecule type" value="Genomic_DNA"/>
</dbReference>
<keyword evidence="4" id="KW-0159">Chromosome partition</keyword>
<dbReference type="InterPro" id="IPR050090">
    <property type="entry name" value="Tyrosine_recombinase_XerCD"/>
</dbReference>
<evidence type="ECO:0000256" key="2">
    <source>
        <dbReference type="ARBA" id="ARBA00022490"/>
    </source>
</evidence>
<dbReference type="PROSITE" id="PS51898">
    <property type="entry name" value="TYR_RECOMBINASE"/>
    <property type="match status" value="1"/>
</dbReference>
<dbReference type="GO" id="GO:0051301">
    <property type="term" value="P:cell division"/>
    <property type="evidence" value="ECO:0007669"/>
    <property type="project" value="UniProtKB-KW"/>
</dbReference>
<dbReference type="Pfam" id="PF00589">
    <property type="entry name" value="Phage_integrase"/>
    <property type="match status" value="1"/>
</dbReference>
<evidence type="ECO:0000313" key="13">
    <source>
        <dbReference type="Proteomes" id="UP000430120"/>
    </source>
</evidence>
<dbReference type="InterPro" id="IPR022169">
    <property type="entry name" value="DUF3701"/>
</dbReference>
<dbReference type="GO" id="GO:0005737">
    <property type="term" value="C:cytoplasm"/>
    <property type="evidence" value="ECO:0007669"/>
    <property type="project" value="UniProtKB-SubCell"/>
</dbReference>
<dbReference type="Pfam" id="PF12482">
    <property type="entry name" value="DUF3701"/>
    <property type="match status" value="1"/>
</dbReference>
<dbReference type="InterPro" id="IPR011010">
    <property type="entry name" value="DNA_brk_join_enz"/>
</dbReference>
<dbReference type="PANTHER" id="PTHR30349:SF77">
    <property type="entry name" value="TYROSINE RECOMBINASE XERC"/>
    <property type="match status" value="1"/>
</dbReference>
<gene>
    <name evidence="12" type="ORF">F7Q92_02720</name>
</gene>
<comment type="subcellular location">
    <subcellularLocation>
        <location evidence="1">Cytoplasm</location>
    </subcellularLocation>
</comment>
<evidence type="ECO:0000256" key="6">
    <source>
        <dbReference type="ARBA" id="ARBA00023125"/>
    </source>
</evidence>
<dbReference type="PROSITE" id="PS51900">
    <property type="entry name" value="CB"/>
    <property type="match status" value="1"/>
</dbReference>
<evidence type="ECO:0000256" key="5">
    <source>
        <dbReference type="ARBA" id="ARBA00022908"/>
    </source>
</evidence>
<reference evidence="12 13" key="1">
    <citation type="submission" date="2019-09" db="EMBL/GenBank/DDBJ databases">
        <title>Draft genome sequences of 48 bacterial type strains from the CCUG.</title>
        <authorList>
            <person name="Tunovic T."/>
            <person name="Pineiro-Iglesias B."/>
            <person name="Unosson C."/>
            <person name="Inganas E."/>
            <person name="Ohlen M."/>
            <person name="Cardew S."/>
            <person name="Jensie-Markopoulos S."/>
            <person name="Salva-Serra F."/>
            <person name="Jaen-Luchoro D."/>
            <person name="Karlsson R."/>
            <person name="Svensson-Stadler L."/>
            <person name="Chun J."/>
            <person name="Moore E."/>
        </authorList>
    </citation>
    <scope>NUCLEOTIDE SEQUENCE [LARGE SCALE GENOMIC DNA]</scope>
    <source>
        <strain evidence="12 13">CCUG 30977</strain>
    </source>
</reference>
<sequence>MAQAAMACMRLLKLRRKSRDLPASVRPADATTRDSMRASRRCAVDLRGPIRGGIPRGSDAHVGSIGSCGVSGGRRRAGPCHAPSMSLVSPPLNPHTAWPRIGQHHFAHLRAVAEGLSIQESALRYLGIDHGHQAVTAHRQVVDRLRGLARRRGHSAWRLVGLTIRVGAGDVRPSLEDFIAERELDGWTEAEVAQLYEEAFPADARAERRRRLRDRQLALLKELQAVAAERPSPEDRLEGWFDPMTTARLAQAGMVLLRDLQQRIQGGGHWWRGLPAIGKVKAHRLAQYLQLLLPDSVLPLPRPFQRAGSEQSIVLPADAGALVTDGLFSGRPVTHGAPGTAVLTGARTDAEVIEAWVAARAGTAPTAKSYRREALRLLLWLTHERGKGFAEVQVEDCLAYMSFLEHLPPAWISRRHSTVLGEGWAPFRGPLSLASRRQAVVVLGSFFGWMVNVGYLPSRNPWMLINRRTGDDAQQSMLDSRAFTPEAWAALLSHLQAQSPDASRARMLFILTFVEATGLRASELVGATMGALRQHRGRWVLQVHGKGARNRLVAVPGQARDALQDYLQARGLGTLGHQAPETPLLARLSEPHQAIGYQALYQTMKRWVRDAIRDSELTPAEKDVALRASPHWLRHTFGTRALERRAPLEVVQRQLGHADPRTTMRYAHAQLERLQQEMDAAFGDDRLLHDMGKP</sequence>
<evidence type="ECO:0000313" key="12">
    <source>
        <dbReference type="EMBL" id="KAB0584757.1"/>
    </source>
</evidence>
<dbReference type="AlphaFoldDB" id="A0A643FJ37"/>
<evidence type="ECO:0000256" key="4">
    <source>
        <dbReference type="ARBA" id="ARBA00022829"/>
    </source>
</evidence>